<keyword evidence="1" id="KW-0812">Transmembrane</keyword>
<dbReference type="RefSeq" id="WP_203882968.1">
    <property type="nucleotide sequence ID" value="NZ_BAABHH010000016.1"/>
</dbReference>
<keyword evidence="1" id="KW-0472">Membrane</keyword>
<reference evidence="2 3" key="1">
    <citation type="submission" date="2021-01" db="EMBL/GenBank/DDBJ databases">
        <title>Whole genome shotgun sequence of Planotetraspora kaengkrachanensis NBRC 104272.</title>
        <authorList>
            <person name="Komaki H."/>
            <person name="Tamura T."/>
        </authorList>
    </citation>
    <scope>NUCLEOTIDE SEQUENCE [LARGE SCALE GENOMIC DNA]</scope>
    <source>
        <strain evidence="2 3">NBRC 104272</strain>
    </source>
</reference>
<keyword evidence="1" id="KW-1133">Transmembrane helix</keyword>
<feature type="transmembrane region" description="Helical" evidence="1">
    <location>
        <begin position="112"/>
        <end position="130"/>
    </location>
</feature>
<evidence type="ECO:0000256" key="1">
    <source>
        <dbReference type="SAM" id="Phobius"/>
    </source>
</evidence>
<proteinExistence type="predicted"/>
<evidence type="ECO:0000313" key="2">
    <source>
        <dbReference type="EMBL" id="GIG79506.1"/>
    </source>
</evidence>
<comment type="caution">
    <text evidence="2">The sequence shown here is derived from an EMBL/GenBank/DDBJ whole genome shotgun (WGS) entry which is preliminary data.</text>
</comment>
<name>A0A8J3M5B8_9ACTN</name>
<sequence length="141" mass="15722">MTITLRRLVLVVMTAANAVTGGWAYGAPRHWYENFPGMGRSWLPQLGPFNEHLAKDAGAMFLALTVLGLIALWQVKNTMFMQVTALVLLTFNVLHLIYHMRHLHVYGDLDKALNVVVLILLVVLPLVLLVPERTRKPVAAG</sequence>
<protein>
    <submittedName>
        <fullName evidence="2">Uncharacterized protein</fullName>
    </submittedName>
</protein>
<gene>
    <name evidence="2" type="ORF">Pka01_26330</name>
</gene>
<dbReference type="EMBL" id="BONV01000009">
    <property type="protein sequence ID" value="GIG79506.1"/>
    <property type="molecule type" value="Genomic_DNA"/>
</dbReference>
<feature type="transmembrane region" description="Helical" evidence="1">
    <location>
        <begin position="57"/>
        <end position="73"/>
    </location>
</feature>
<organism evidence="2 3">
    <name type="scientific">Planotetraspora kaengkrachanensis</name>
    <dbReference type="NCBI Taxonomy" id="575193"/>
    <lineage>
        <taxon>Bacteria</taxon>
        <taxon>Bacillati</taxon>
        <taxon>Actinomycetota</taxon>
        <taxon>Actinomycetes</taxon>
        <taxon>Streptosporangiales</taxon>
        <taxon>Streptosporangiaceae</taxon>
        <taxon>Planotetraspora</taxon>
    </lineage>
</organism>
<accession>A0A8J3M5B8</accession>
<dbReference type="Proteomes" id="UP000630097">
    <property type="component" value="Unassembled WGS sequence"/>
</dbReference>
<feature type="transmembrane region" description="Helical" evidence="1">
    <location>
        <begin position="80"/>
        <end position="100"/>
    </location>
</feature>
<keyword evidence="3" id="KW-1185">Reference proteome</keyword>
<dbReference type="AlphaFoldDB" id="A0A8J3M5B8"/>
<evidence type="ECO:0000313" key="3">
    <source>
        <dbReference type="Proteomes" id="UP000630097"/>
    </source>
</evidence>